<dbReference type="SUPFAM" id="SSF51294">
    <property type="entry name" value="Hedgehog/intein (Hint) domain"/>
    <property type="match status" value="1"/>
</dbReference>
<keyword evidence="3" id="KW-1185">Reference proteome</keyword>
<protein>
    <recommendedName>
        <fullName evidence="1">Hedgehog/Intein (Hint) domain-containing protein</fullName>
    </recommendedName>
</protein>
<feature type="domain" description="Hedgehog/Intein (Hint)" evidence="1">
    <location>
        <begin position="31"/>
        <end position="161"/>
    </location>
</feature>
<dbReference type="eggNOG" id="COG2931">
    <property type="taxonomic scope" value="Bacteria"/>
</dbReference>
<dbReference type="InterPro" id="IPR028992">
    <property type="entry name" value="Hedgehog/Intein_dom"/>
</dbReference>
<dbReference type="EMBL" id="AATQ01000011">
    <property type="protein sequence ID" value="EAU46783.1"/>
    <property type="molecule type" value="Genomic_DNA"/>
</dbReference>
<dbReference type="STRING" id="314265.R2601_13214"/>
<organism evidence="2 3">
    <name type="scientific">Salipiger bermudensis (strain DSM 26914 / JCM 13377 / KCTC 12554 / HTCC2601)</name>
    <name type="common">Pelagibaca bermudensis</name>
    <dbReference type="NCBI Taxonomy" id="314265"/>
    <lineage>
        <taxon>Bacteria</taxon>
        <taxon>Pseudomonadati</taxon>
        <taxon>Pseudomonadota</taxon>
        <taxon>Alphaproteobacteria</taxon>
        <taxon>Rhodobacterales</taxon>
        <taxon>Roseobacteraceae</taxon>
        <taxon>Salipiger</taxon>
    </lineage>
</organism>
<dbReference type="HOGENOM" id="CLU_117140_0_0_5"/>
<comment type="caution">
    <text evidence="2">The sequence shown here is derived from an EMBL/GenBank/DDBJ whole genome shotgun (WGS) entry which is preliminary data.</text>
</comment>
<dbReference type="RefSeq" id="WP_007794800.1">
    <property type="nucleotide sequence ID" value="NZ_DS022276.1"/>
</dbReference>
<gene>
    <name evidence="2" type="ORF">R2601_13214</name>
</gene>
<proteinExistence type="predicted"/>
<dbReference type="Proteomes" id="UP000006230">
    <property type="component" value="Unassembled WGS sequence"/>
</dbReference>
<evidence type="ECO:0000313" key="2">
    <source>
        <dbReference type="EMBL" id="EAU46783.1"/>
    </source>
</evidence>
<dbReference type="OrthoDB" id="7873527at2"/>
<name>Q0FRS1_SALBH</name>
<dbReference type="InterPro" id="IPR036844">
    <property type="entry name" value="Hint_dom_sf"/>
</dbReference>
<accession>Q0FRS1</accession>
<evidence type="ECO:0000259" key="1">
    <source>
        <dbReference type="Pfam" id="PF13403"/>
    </source>
</evidence>
<dbReference type="AlphaFoldDB" id="Q0FRS1"/>
<sequence>MEPKTVRRDGTTGGATVPARHIVTSQTLNALIAGTVVLTLEGAIPVEYLSPGDRVITRDSGTATLSAIHSRKQRMKLVAIRAGTLGNSRPDSDAVLPATQEILVRDWRAKTLFGAERALVPAERLADGEFIRVIGTREVSVVELCFDAPHILYADGLELASAVVEPVTA</sequence>
<evidence type="ECO:0000313" key="3">
    <source>
        <dbReference type="Proteomes" id="UP000006230"/>
    </source>
</evidence>
<dbReference type="Pfam" id="PF13403">
    <property type="entry name" value="Hint_2"/>
    <property type="match status" value="1"/>
</dbReference>
<reference evidence="2 3" key="1">
    <citation type="journal article" date="2010" name="J. Bacteriol.">
        <title>Genome sequences of Pelagibaca bermudensis HTCC2601T and Maritimibacter alkaliphilus HTCC2654T, the type strains of two marine Roseobacter genera.</title>
        <authorList>
            <person name="Thrash J.C."/>
            <person name="Cho J.C."/>
            <person name="Ferriera S."/>
            <person name="Johnson J."/>
            <person name="Vergin K.L."/>
            <person name="Giovannoni S.J."/>
        </authorList>
    </citation>
    <scope>NUCLEOTIDE SEQUENCE [LARGE SCALE GENOMIC DNA]</scope>
    <source>
        <strain evidence="3">DSM 26914 / JCM 13377 / KCTC 12554 / HTCC2601</strain>
    </source>
</reference>